<dbReference type="KEGG" id="lsx:H8B22_11005"/>
<evidence type="ECO:0000313" key="7">
    <source>
        <dbReference type="EMBL" id="QNP40024.1"/>
    </source>
</evidence>
<dbReference type="RefSeq" id="WP_187711467.1">
    <property type="nucleotide sequence ID" value="NZ_CP060820.1"/>
</dbReference>
<feature type="domain" description="Nudix hydrolase" evidence="6">
    <location>
        <begin position="4"/>
        <end position="137"/>
    </location>
</feature>
<evidence type="ECO:0000313" key="8">
    <source>
        <dbReference type="Proteomes" id="UP000516018"/>
    </source>
</evidence>
<dbReference type="PRINTS" id="PR01402">
    <property type="entry name" value="MUTATORMUTX"/>
</dbReference>
<dbReference type="AlphaFoldDB" id="A0A7H0FVF8"/>
<dbReference type="GO" id="GO:0046872">
    <property type="term" value="F:metal ion binding"/>
    <property type="evidence" value="ECO:0007669"/>
    <property type="project" value="UniProtKB-KW"/>
</dbReference>
<evidence type="ECO:0000256" key="4">
    <source>
        <dbReference type="ARBA" id="ARBA00022801"/>
    </source>
</evidence>
<dbReference type="Pfam" id="PF00293">
    <property type="entry name" value="NUDIX"/>
    <property type="match status" value="1"/>
</dbReference>
<evidence type="ECO:0000256" key="5">
    <source>
        <dbReference type="ARBA" id="ARBA00022842"/>
    </source>
</evidence>
<dbReference type="Proteomes" id="UP000516018">
    <property type="component" value="Chromosome"/>
</dbReference>
<accession>A0A7H0FVF8</accession>
<dbReference type="CDD" id="cd18886">
    <property type="entry name" value="NUDIX_MutT_Nudt1"/>
    <property type="match status" value="1"/>
</dbReference>
<dbReference type="InterPro" id="IPR003562">
    <property type="entry name" value="Mutator_MutX_prot"/>
</dbReference>
<proteinExistence type="inferred from homology"/>
<keyword evidence="8" id="KW-1185">Reference proteome</keyword>
<evidence type="ECO:0000259" key="6">
    <source>
        <dbReference type="PROSITE" id="PS51462"/>
    </source>
</evidence>
<name>A0A7H0FVF8_9GAMM</name>
<dbReference type="GO" id="GO:0005737">
    <property type="term" value="C:cytoplasm"/>
    <property type="evidence" value="ECO:0007669"/>
    <property type="project" value="TreeGrafter"/>
</dbReference>
<reference evidence="7 8" key="1">
    <citation type="submission" date="2020-08" db="EMBL/GenBank/DDBJ databases">
        <title>Lysobacter sp. II4 sp. nov., isolated from soil.</title>
        <authorList>
            <person name="Woo C.Y."/>
            <person name="Kim J."/>
        </authorList>
    </citation>
    <scope>NUCLEOTIDE SEQUENCE [LARGE SCALE GENOMIC DNA]</scope>
    <source>
        <strain evidence="7 8">II4</strain>
    </source>
</reference>
<dbReference type="PANTHER" id="PTHR43758:SF2">
    <property type="entry name" value="OXIDIZED PURINE NUCLEOSIDE TRIPHOSPHATE HYDROLASE"/>
    <property type="match status" value="1"/>
</dbReference>
<dbReference type="GO" id="GO:0006281">
    <property type="term" value="P:DNA repair"/>
    <property type="evidence" value="ECO:0007669"/>
    <property type="project" value="InterPro"/>
</dbReference>
<dbReference type="PROSITE" id="PS51462">
    <property type="entry name" value="NUDIX"/>
    <property type="match status" value="1"/>
</dbReference>
<keyword evidence="4" id="KW-0378">Hydrolase</keyword>
<organism evidence="7 8">
    <name type="scientific">Agrilutibacter terrestris</name>
    <dbReference type="NCBI Taxonomy" id="2865112"/>
    <lineage>
        <taxon>Bacteria</taxon>
        <taxon>Pseudomonadati</taxon>
        <taxon>Pseudomonadota</taxon>
        <taxon>Gammaproteobacteria</taxon>
        <taxon>Lysobacterales</taxon>
        <taxon>Lysobacteraceae</taxon>
        <taxon>Agrilutibacter</taxon>
    </lineage>
</organism>
<dbReference type="InterPro" id="IPR000086">
    <property type="entry name" value="NUDIX_hydrolase_dom"/>
</dbReference>
<dbReference type="GO" id="GO:0008413">
    <property type="term" value="F:8-oxo-7,8-dihydroguanosine triphosphate pyrophosphatase activity"/>
    <property type="evidence" value="ECO:0007669"/>
    <property type="project" value="InterPro"/>
</dbReference>
<sequence>MPYTPIVATLGYVLSPDGREVLMVHRNARPDDHQLGKYNGLGGKLEPDEDVLAGMRREIFEEAGIGCTELSLRGTISWPGFGKQGEDWLGFVFLITRFTGTPFEHNAEGPLEWVPRDRLHELPMWEGDRQFLPLVFDADPRPFHGVMPYRDGRMLSWKFSRA</sequence>
<dbReference type="InterPro" id="IPR015797">
    <property type="entry name" value="NUDIX_hydrolase-like_dom_sf"/>
</dbReference>
<dbReference type="EMBL" id="CP060820">
    <property type="protein sequence ID" value="QNP40024.1"/>
    <property type="molecule type" value="Genomic_DNA"/>
</dbReference>
<dbReference type="Gene3D" id="3.90.79.10">
    <property type="entry name" value="Nucleoside Triphosphate Pyrophosphohydrolase"/>
    <property type="match status" value="1"/>
</dbReference>
<gene>
    <name evidence="7" type="ORF">H8B22_11005</name>
</gene>
<dbReference type="PANTHER" id="PTHR43758">
    <property type="entry name" value="7,8-DIHYDRO-8-OXOGUANINE TRIPHOSPHATASE"/>
    <property type="match status" value="1"/>
</dbReference>
<dbReference type="InterPro" id="IPR020084">
    <property type="entry name" value="NUDIX_hydrolase_CS"/>
</dbReference>
<dbReference type="PROSITE" id="PS00893">
    <property type="entry name" value="NUDIX_BOX"/>
    <property type="match status" value="1"/>
</dbReference>
<comment type="similarity">
    <text evidence="2">Belongs to the Nudix hydrolase family.</text>
</comment>
<dbReference type="SUPFAM" id="SSF55811">
    <property type="entry name" value="Nudix"/>
    <property type="match status" value="1"/>
</dbReference>
<protein>
    <submittedName>
        <fullName evidence="7">8-oxo-dGTP diphosphatase</fullName>
    </submittedName>
</protein>
<comment type="cofactor">
    <cofactor evidence="1">
        <name>Mg(2+)</name>
        <dbReference type="ChEBI" id="CHEBI:18420"/>
    </cofactor>
</comment>
<evidence type="ECO:0000256" key="2">
    <source>
        <dbReference type="ARBA" id="ARBA00005582"/>
    </source>
</evidence>
<evidence type="ECO:0000256" key="3">
    <source>
        <dbReference type="ARBA" id="ARBA00022723"/>
    </source>
</evidence>
<keyword evidence="3" id="KW-0479">Metal-binding</keyword>
<keyword evidence="5" id="KW-0460">Magnesium</keyword>
<evidence type="ECO:0000256" key="1">
    <source>
        <dbReference type="ARBA" id="ARBA00001946"/>
    </source>
</evidence>